<dbReference type="Proteomes" id="UP000326924">
    <property type="component" value="Unassembled WGS sequence"/>
</dbReference>
<feature type="region of interest" description="Disordered" evidence="1">
    <location>
        <begin position="194"/>
        <end position="587"/>
    </location>
</feature>
<accession>A0A5J5EE93</accession>
<evidence type="ECO:0000313" key="2">
    <source>
        <dbReference type="EMBL" id="KAA8893985.1"/>
    </source>
</evidence>
<feature type="compositionally biased region" description="Basic residues" evidence="1">
    <location>
        <begin position="324"/>
        <end position="348"/>
    </location>
</feature>
<feature type="region of interest" description="Disordered" evidence="1">
    <location>
        <begin position="1"/>
        <end position="160"/>
    </location>
</feature>
<dbReference type="AlphaFoldDB" id="A0A5J5EE93"/>
<sequence>MTEQEKDIYDFDLEDPPSPAAAPTKKRRRTVDDDDLDFEVGNKNLPARSRTMVDGDSDFEPTTKRKRQAAAKKTQQRSKTMPANVPAFDLTSEDEYEPRLGSKAAATPKGKKATRSNTDQQQLLPPIPKPKRKKRDLTKELQDFLPLPTANEDAGTEVMTSPQSAFMVDMTRDDLVFAEEKRQEYDNIFAVNKVLDNSDDSQKLESTIPDPPEVYLTLDPKTGLSREPEKPAPSPTVGIDSKDGSPSKPQSPPPAQNKKQQRSKTDTAIMVDEVSGGYRIASEWRAAKAKGRQNLSDKPGKQVQEQLDNPSILNEIHSDGGGRKTTKKKTPQPKKAKEKKEPAKKKGKKAQESEAIVIDESFQGTIEAEPTKPENPLQADDMVDELLGPTTVTPAPKPLSQKSTQEVQNTPPHSSPKDQEASPQLEEATEHILKKIGQKSRAKSNFNYQAEADSAAEKLEDPKPKPKSKAASAKRKRTKAEEEPADDYSAEEGAVSEHEKTKPTKRKRTATAKQAKEVPVADKDSEAEPQELKTPAPLPPAADNKSAKPGSHSPIRGGKLPYRVGLSKRARIQPLLSVRPRERKRPE</sequence>
<proteinExistence type="predicted"/>
<feature type="compositionally biased region" description="Polar residues" evidence="1">
    <location>
        <begin position="303"/>
        <end position="312"/>
    </location>
</feature>
<name>A0A5J5EE93_9PEZI</name>
<evidence type="ECO:0000256" key="1">
    <source>
        <dbReference type="SAM" id="MobiDB-lite"/>
    </source>
</evidence>
<feature type="compositionally biased region" description="Basic residues" evidence="1">
    <location>
        <begin position="64"/>
        <end position="76"/>
    </location>
</feature>
<gene>
    <name evidence="2" type="ORF">FN846DRAFT_458554</name>
</gene>
<evidence type="ECO:0000313" key="3">
    <source>
        <dbReference type="Proteomes" id="UP000326924"/>
    </source>
</evidence>
<feature type="compositionally biased region" description="Basic and acidic residues" evidence="1">
    <location>
        <begin position="514"/>
        <end position="526"/>
    </location>
</feature>
<dbReference type="OrthoDB" id="5404794at2759"/>
<feature type="compositionally biased region" description="Basic residues" evidence="1">
    <location>
        <begin position="465"/>
        <end position="478"/>
    </location>
</feature>
<keyword evidence="3" id="KW-1185">Reference proteome</keyword>
<dbReference type="EMBL" id="VXIS01000381">
    <property type="protein sequence ID" value="KAA8893985.1"/>
    <property type="molecule type" value="Genomic_DNA"/>
</dbReference>
<feature type="compositionally biased region" description="Basic and acidic residues" evidence="1">
    <location>
        <begin position="455"/>
        <end position="464"/>
    </location>
</feature>
<protein>
    <submittedName>
        <fullName evidence="2">Uncharacterized protein</fullName>
    </submittedName>
</protein>
<organism evidence="2 3">
    <name type="scientific">Sphaerosporella brunnea</name>
    <dbReference type="NCBI Taxonomy" id="1250544"/>
    <lineage>
        <taxon>Eukaryota</taxon>
        <taxon>Fungi</taxon>
        <taxon>Dikarya</taxon>
        <taxon>Ascomycota</taxon>
        <taxon>Pezizomycotina</taxon>
        <taxon>Pezizomycetes</taxon>
        <taxon>Pezizales</taxon>
        <taxon>Pyronemataceae</taxon>
        <taxon>Sphaerosporella</taxon>
    </lineage>
</organism>
<reference evidence="2 3" key="1">
    <citation type="submission" date="2019-09" db="EMBL/GenBank/DDBJ databases">
        <title>Draft genome of the ectomycorrhizal ascomycete Sphaerosporella brunnea.</title>
        <authorList>
            <consortium name="DOE Joint Genome Institute"/>
            <person name="Benucci G.M."/>
            <person name="Marozzi G."/>
            <person name="Antonielli L."/>
            <person name="Sanchez S."/>
            <person name="Marco P."/>
            <person name="Wang X."/>
            <person name="Falini L.B."/>
            <person name="Barry K."/>
            <person name="Haridas S."/>
            <person name="Lipzen A."/>
            <person name="Labutti K."/>
            <person name="Grigoriev I.V."/>
            <person name="Murat C."/>
            <person name="Martin F."/>
            <person name="Albertini E."/>
            <person name="Donnini D."/>
            <person name="Bonito G."/>
        </authorList>
    </citation>
    <scope>NUCLEOTIDE SEQUENCE [LARGE SCALE GENOMIC DNA]</scope>
    <source>
        <strain evidence="2 3">Sb_GMNB300</strain>
    </source>
</reference>
<comment type="caution">
    <text evidence="2">The sequence shown here is derived from an EMBL/GenBank/DDBJ whole genome shotgun (WGS) entry which is preliminary data.</text>
</comment>
<feature type="compositionally biased region" description="Polar residues" evidence="1">
    <location>
        <begin position="400"/>
        <end position="412"/>
    </location>
</feature>
<dbReference type="InParanoid" id="A0A5J5EE93"/>